<feature type="binding site" evidence="9">
    <location>
        <position position="163"/>
    </location>
    <ligand>
        <name>Mn(2+)</name>
        <dbReference type="ChEBI" id="CHEBI:29035"/>
    </ligand>
</feature>
<comment type="subunit">
    <text evidence="9">Homodimer, forms a heterotetramer with a Cas2 homodimer.</text>
</comment>
<comment type="cofactor">
    <cofactor evidence="9">
        <name>Mg(2+)</name>
        <dbReference type="ChEBI" id="CHEBI:18420"/>
    </cofactor>
    <cofactor evidence="9">
        <name>Mn(2+)</name>
        <dbReference type="ChEBI" id="CHEBI:29035"/>
    </cofactor>
</comment>
<gene>
    <name evidence="10" type="primary">cas4-cas1</name>
    <name evidence="9" type="synonym">cas1</name>
    <name evidence="10" type="ORF">MBFIL_18020</name>
</gene>
<dbReference type="GO" id="GO:0051607">
    <property type="term" value="P:defense response to virus"/>
    <property type="evidence" value="ECO:0007669"/>
    <property type="project" value="UniProtKB-UniRule"/>
</dbReference>
<dbReference type="Gene3D" id="1.20.120.920">
    <property type="entry name" value="CRISPR-associated endonuclease Cas1, C-terminal domain"/>
    <property type="match status" value="1"/>
</dbReference>
<keyword evidence="6 9" id="KW-0051">Antiviral defense</keyword>
<dbReference type="AlphaFoldDB" id="A0A165Z6X3"/>
<dbReference type="Proteomes" id="UP000077066">
    <property type="component" value="Unassembled WGS sequence"/>
</dbReference>
<comment type="function">
    <text evidence="9">CRISPR (clustered regularly interspaced short palindromic repeat), is an adaptive immune system that provides protection against mobile genetic elements (viruses, transposable elements and conjugative plasmids). CRISPR clusters contain spacers, sequences complementary to antecedent mobile elements, and target invading nucleic acids. CRISPR clusters are transcribed and processed into CRISPR RNA (crRNA). Acts as a dsDNA endonuclease. Involved in the integration of spacer DNA into the CRISPR cassette.</text>
</comment>
<keyword evidence="3 9" id="KW-0255">Endonuclease</keyword>
<dbReference type="OrthoDB" id="2216at2157"/>
<dbReference type="RefSeq" id="WP_066973815.1">
    <property type="nucleotide sequence ID" value="NZ_LWMT01000279.1"/>
</dbReference>
<dbReference type="EC" id="3.1.-.-" evidence="9"/>
<dbReference type="GO" id="GO:0046872">
    <property type="term" value="F:metal ion binding"/>
    <property type="evidence" value="ECO:0007669"/>
    <property type="project" value="UniProtKB-UniRule"/>
</dbReference>
<evidence type="ECO:0000256" key="1">
    <source>
        <dbReference type="ARBA" id="ARBA00022722"/>
    </source>
</evidence>
<dbReference type="InterPro" id="IPR042206">
    <property type="entry name" value="CRISPR-assoc_Cas1_C"/>
</dbReference>
<dbReference type="HAMAP" id="MF_01470">
    <property type="entry name" value="Cas1"/>
    <property type="match status" value="1"/>
</dbReference>
<keyword evidence="11" id="KW-1185">Reference proteome</keyword>
<evidence type="ECO:0000256" key="2">
    <source>
        <dbReference type="ARBA" id="ARBA00022723"/>
    </source>
</evidence>
<dbReference type="EMBL" id="LWMT01000279">
    <property type="protein sequence ID" value="KZX10323.1"/>
    <property type="molecule type" value="Genomic_DNA"/>
</dbReference>
<evidence type="ECO:0000256" key="5">
    <source>
        <dbReference type="ARBA" id="ARBA00022842"/>
    </source>
</evidence>
<dbReference type="NCBIfam" id="TIGR00287">
    <property type="entry name" value="cas1"/>
    <property type="match status" value="1"/>
</dbReference>
<dbReference type="STRING" id="55758.MBFIL_18020"/>
<proteinExistence type="inferred from homology"/>
<dbReference type="GO" id="GO:0016787">
    <property type="term" value="F:hydrolase activity"/>
    <property type="evidence" value="ECO:0007669"/>
    <property type="project" value="UniProtKB-KW"/>
</dbReference>
<evidence type="ECO:0000256" key="4">
    <source>
        <dbReference type="ARBA" id="ARBA00022801"/>
    </source>
</evidence>
<dbReference type="InterPro" id="IPR050646">
    <property type="entry name" value="Cas1"/>
</dbReference>
<keyword evidence="1 9" id="KW-0540">Nuclease</keyword>
<evidence type="ECO:0000256" key="6">
    <source>
        <dbReference type="ARBA" id="ARBA00023118"/>
    </source>
</evidence>
<keyword evidence="5 9" id="KW-0460">Magnesium</keyword>
<dbReference type="PANTHER" id="PTHR34353">
    <property type="entry name" value="CRISPR-ASSOCIATED ENDONUCLEASE CAS1 1"/>
    <property type="match status" value="1"/>
</dbReference>
<dbReference type="Gene3D" id="3.100.10.20">
    <property type="entry name" value="CRISPR-associated endonuclease Cas1, N-terminal domain"/>
    <property type="match status" value="1"/>
</dbReference>
<evidence type="ECO:0000313" key="11">
    <source>
        <dbReference type="Proteomes" id="UP000077066"/>
    </source>
</evidence>
<accession>A0A165Z6X3</accession>
<comment type="caution">
    <text evidence="10">The sequence shown here is derived from an EMBL/GenBank/DDBJ whole genome shotgun (WGS) entry which is preliminary data.</text>
</comment>
<dbReference type="InterPro" id="IPR042211">
    <property type="entry name" value="CRISPR-assoc_Cas1_N"/>
</dbReference>
<protein>
    <recommendedName>
        <fullName evidence="9">CRISPR-associated endonuclease Cas1</fullName>
        <ecNumber evidence="9">3.1.-.-</ecNumber>
    </recommendedName>
</protein>
<keyword evidence="4 9" id="KW-0378">Hydrolase</keyword>
<evidence type="ECO:0000256" key="7">
    <source>
        <dbReference type="ARBA" id="ARBA00023125"/>
    </source>
</evidence>
<dbReference type="CDD" id="cd09634">
    <property type="entry name" value="Cas1_I-II-III"/>
    <property type="match status" value="1"/>
</dbReference>
<sequence length="334" mass="38330">MRIAIEGFGKSIAKRDNQIVIKEKGKEIDFFLAEDLTQIVIMGKGSITFDALRLLAEKDVDCVAIDWKGTLDYRLSPPDKKNVNYKKEQYFSLSDKRSGILAKRFIKAKIENQKAILGTLAKSRKNNKELIIQKDKLKEQSKRTDKVPDKPVDKIRGQIFGIEGQAAIEYWKGFKEVIDPSFQFYSRSGRYAQDPVNAMLNYGYAIIQGEVWRNIHLAGLDPYCGFLHSDRKGRTSLVFDIMEEFRQQIVDKTVLSLLNKKQVQVDGFKLDGNLVLISDSTRRLLVSSILSKLSSKIQFNGKNMKYSDIILHQARLINKFLEGKEEYTGFSLRW</sequence>
<dbReference type="PATRIC" id="fig|55758.3.peg.2017"/>
<keyword evidence="8 9" id="KW-0464">Manganese</keyword>
<organism evidence="10 11">
    <name type="scientific">Methanobrevibacter filiformis</name>
    <dbReference type="NCBI Taxonomy" id="55758"/>
    <lineage>
        <taxon>Archaea</taxon>
        <taxon>Methanobacteriati</taxon>
        <taxon>Methanobacteriota</taxon>
        <taxon>Methanomada group</taxon>
        <taxon>Methanobacteria</taxon>
        <taxon>Methanobacteriales</taxon>
        <taxon>Methanobacteriaceae</taxon>
        <taxon>Methanobrevibacter</taxon>
    </lineage>
</organism>
<feature type="binding site" evidence="9">
    <location>
        <position position="243"/>
    </location>
    <ligand>
        <name>Mn(2+)</name>
        <dbReference type="ChEBI" id="CHEBI:29035"/>
    </ligand>
</feature>
<reference evidence="10 11" key="1">
    <citation type="submission" date="2016-04" db="EMBL/GenBank/DDBJ databases">
        <title>Genome sequence of Methanobrevibacter filiformis DSM 11501.</title>
        <authorList>
            <person name="Poehlein A."/>
            <person name="Seedorf H."/>
            <person name="Daniel R."/>
        </authorList>
    </citation>
    <scope>NUCLEOTIDE SEQUENCE [LARGE SCALE GENOMIC DNA]</scope>
    <source>
        <strain evidence="10 11">DSM 11501</strain>
    </source>
</reference>
<keyword evidence="2 9" id="KW-0479">Metal-binding</keyword>
<feature type="binding site" evidence="9">
    <location>
        <position position="228"/>
    </location>
    <ligand>
        <name>Mn(2+)</name>
        <dbReference type="ChEBI" id="CHEBI:29035"/>
    </ligand>
</feature>
<dbReference type="InterPro" id="IPR002729">
    <property type="entry name" value="CRISPR-assoc_Cas1"/>
</dbReference>
<evidence type="ECO:0000256" key="9">
    <source>
        <dbReference type="HAMAP-Rule" id="MF_01470"/>
    </source>
</evidence>
<comment type="similarity">
    <text evidence="9">Belongs to the CRISPR-associated endonuclease Cas1 family.</text>
</comment>
<dbReference type="GO" id="GO:0003677">
    <property type="term" value="F:DNA binding"/>
    <property type="evidence" value="ECO:0007669"/>
    <property type="project" value="UniProtKB-KW"/>
</dbReference>
<evidence type="ECO:0000313" key="10">
    <source>
        <dbReference type="EMBL" id="KZX10323.1"/>
    </source>
</evidence>
<dbReference type="Pfam" id="PF01867">
    <property type="entry name" value="Cas_Cas1"/>
    <property type="match status" value="1"/>
</dbReference>
<evidence type="ECO:0000256" key="8">
    <source>
        <dbReference type="ARBA" id="ARBA00023211"/>
    </source>
</evidence>
<dbReference type="GO" id="GO:0043571">
    <property type="term" value="P:maintenance of CRISPR repeat elements"/>
    <property type="evidence" value="ECO:0007669"/>
    <property type="project" value="UniProtKB-UniRule"/>
</dbReference>
<dbReference type="GO" id="GO:0004519">
    <property type="term" value="F:endonuclease activity"/>
    <property type="evidence" value="ECO:0007669"/>
    <property type="project" value="UniProtKB-UniRule"/>
</dbReference>
<name>A0A165Z6X3_9EURY</name>
<keyword evidence="7 9" id="KW-0238">DNA-binding</keyword>
<evidence type="ECO:0000256" key="3">
    <source>
        <dbReference type="ARBA" id="ARBA00022759"/>
    </source>
</evidence>
<dbReference type="PANTHER" id="PTHR34353:SF2">
    <property type="entry name" value="CRISPR-ASSOCIATED ENDONUCLEASE CAS1 1"/>
    <property type="match status" value="1"/>
</dbReference>